<feature type="domain" description="BZIP" evidence="2">
    <location>
        <begin position="13"/>
        <end position="26"/>
    </location>
</feature>
<dbReference type="Proteomes" id="UP000297245">
    <property type="component" value="Unassembled WGS sequence"/>
</dbReference>
<dbReference type="AlphaFoldDB" id="A0A4S8M5K3"/>
<feature type="compositionally biased region" description="Low complexity" evidence="1">
    <location>
        <begin position="183"/>
        <end position="198"/>
    </location>
</feature>
<feature type="compositionally biased region" description="Polar residues" evidence="1">
    <location>
        <begin position="199"/>
        <end position="212"/>
    </location>
</feature>
<feature type="compositionally biased region" description="Low complexity" evidence="1">
    <location>
        <begin position="150"/>
        <end position="165"/>
    </location>
</feature>
<evidence type="ECO:0000313" key="4">
    <source>
        <dbReference type="Proteomes" id="UP000297245"/>
    </source>
</evidence>
<evidence type="ECO:0000259" key="2">
    <source>
        <dbReference type="PROSITE" id="PS00036"/>
    </source>
</evidence>
<dbReference type="EMBL" id="ML179154">
    <property type="protein sequence ID" value="THU97517.1"/>
    <property type="molecule type" value="Genomic_DNA"/>
</dbReference>
<keyword evidence="4" id="KW-1185">Reference proteome</keyword>
<organism evidence="3 4">
    <name type="scientific">Dendrothele bispora (strain CBS 962.96)</name>
    <dbReference type="NCBI Taxonomy" id="1314807"/>
    <lineage>
        <taxon>Eukaryota</taxon>
        <taxon>Fungi</taxon>
        <taxon>Dikarya</taxon>
        <taxon>Basidiomycota</taxon>
        <taxon>Agaricomycotina</taxon>
        <taxon>Agaricomycetes</taxon>
        <taxon>Agaricomycetidae</taxon>
        <taxon>Agaricales</taxon>
        <taxon>Agaricales incertae sedis</taxon>
        <taxon>Dendrothele</taxon>
    </lineage>
</organism>
<dbReference type="OrthoDB" id="3257643at2759"/>
<gene>
    <name evidence="3" type="ORF">K435DRAFT_857549</name>
</gene>
<feature type="region of interest" description="Disordered" evidence="1">
    <location>
        <begin position="263"/>
        <end position="286"/>
    </location>
</feature>
<accession>A0A4S8M5K3</accession>
<name>A0A4S8M5K3_DENBC</name>
<evidence type="ECO:0000256" key="1">
    <source>
        <dbReference type="SAM" id="MobiDB-lite"/>
    </source>
</evidence>
<feature type="compositionally biased region" description="Basic and acidic residues" evidence="1">
    <location>
        <begin position="105"/>
        <end position="114"/>
    </location>
</feature>
<dbReference type="Gene3D" id="1.20.5.170">
    <property type="match status" value="1"/>
</dbReference>
<dbReference type="CDD" id="cd14686">
    <property type="entry name" value="bZIP"/>
    <property type="match status" value="1"/>
</dbReference>
<dbReference type="InterPro" id="IPR004827">
    <property type="entry name" value="bZIP"/>
</dbReference>
<protein>
    <recommendedName>
        <fullName evidence="2">BZIP domain-containing protein</fullName>
    </recommendedName>
</protein>
<evidence type="ECO:0000313" key="3">
    <source>
        <dbReference type="EMBL" id="THU97517.1"/>
    </source>
</evidence>
<proteinExistence type="predicted"/>
<dbReference type="GO" id="GO:0003700">
    <property type="term" value="F:DNA-binding transcription factor activity"/>
    <property type="evidence" value="ECO:0007669"/>
    <property type="project" value="InterPro"/>
</dbReference>
<sequence>MSSAPATQERPERSRNAKAQARHRAKRKAYIEQLEQTVTKLQTALGFTPEQVSALPPPLAKIRELEQENARILKENDELRRLLAESGSRVMPLDVSRRPSTTAFHDSRNCDRDYKRRKVGDDGMYMNESNGSSDMLSRAPPPLTIPQPTSQPHYSSLSSNHSASSTPGMFSLHGPPFQMPNTPSGSSSTSSPPFSASPAQMQTPSSAVSPVVNTRPGLSGHSSLSYSGSNYHVKVEDENTYTPNHTNSHQPPNHYSLPSFTHTAQQDHSGLDNWHTYSSERVPIHR</sequence>
<dbReference type="PROSITE" id="PS00036">
    <property type="entry name" value="BZIP_BASIC"/>
    <property type="match status" value="1"/>
</dbReference>
<feature type="region of interest" description="Disordered" evidence="1">
    <location>
        <begin position="1"/>
        <end position="27"/>
    </location>
</feature>
<reference evidence="3 4" key="1">
    <citation type="journal article" date="2019" name="Nat. Ecol. Evol.">
        <title>Megaphylogeny resolves global patterns of mushroom evolution.</title>
        <authorList>
            <person name="Varga T."/>
            <person name="Krizsan K."/>
            <person name="Foldi C."/>
            <person name="Dima B."/>
            <person name="Sanchez-Garcia M."/>
            <person name="Sanchez-Ramirez S."/>
            <person name="Szollosi G.J."/>
            <person name="Szarkandi J.G."/>
            <person name="Papp V."/>
            <person name="Albert L."/>
            <person name="Andreopoulos W."/>
            <person name="Angelini C."/>
            <person name="Antonin V."/>
            <person name="Barry K.W."/>
            <person name="Bougher N.L."/>
            <person name="Buchanan P."/>
            <person name="Buyck B."/>
            <person name="Bense V."/>
            <person name="Catcheside P."/>
            <person name="Chovatia M."/>
            <person name="Cooper J."/>
            <person name="Damon W."/>
            <person name="Desjardin D."/>
            <person name="Finy P."/>
            <person name="Geml J."/>
            <person name="Haridas S."/>
            <person name="Hughes K."/>
            <person name="Justo A."/>
            <person name="Karasinski D."/>
            <person name="Kautmanova I."/>
            <person name="Kiss B."/>
            <person name="Kocsube S."/>
            <person name="Kotiranta H."/>
            <person name="LaButti K.M."/>
            <person name="Lechner B.E."/>
            <person name="Liimatainen K."/>
            <person name="Lipzen A."/>
            <person name="Lukacs Z."/>
            <person name="Mihaltcheva S."/>
            <person name="Morgado L.N."/>
            <person name="Niskanen T."/>
            <person name="Noordeloos M.E."/>
            <person name="Ohm R.A."/>
            <person name="Ortiz-Santana B."/>
            <person name="Ovrebo C."/>
            <person name="Racz N."/>
            <person name="Riley R."/>
            <person name="Savchenko A."/>
            <person name="Shiryaev A."/>
            <person name="Soop K."/>
            <person name="Spirin V."/>
            <person name="Szebenyi C."/>
            <person name="Tomsovsky M."/>
            <person name="Tulloss R.E."/>
            <person name="Uehling J."/>
            <person name="Grigoriev I.V."/>
            <person name="Vagvolgyi C."/>
            <person name="Papp T."/>
            <person name="Martin F.M."/>
            <person name="Miettinen O."/>
            <person name="Hibbett D.S."/>
            <person name="Nagy L.G."/>
        </authorList>
    </citation>
    <scope>NUCLEOTIDE SEQUENCE [LARGE SCALE GENOMIC DNA]</scope>
    <source>
        <strain evidence="3 4">CBS 962.96</strain>
    </source>
</reference>
<feature type="region of interest" description="Disordered" evidence="1">
    <location>
        <begin position="95"/>
        <end position="226"/>
    </location>
</feature>